<proteinExistence type="predicted"/>
<evidence type="ECO:0000313" key="2">
    <source>
        <dbReference type="EMBL" id="KAL3317016.1"/>
    </source>
</evidence>
<feature type="region of interest" description="Disordered" evidence="1">
    <location>
        <begin position="120"/>
        <end position="140"/>
    </location>
</feature>
<accession>A0ABD2QF93</accession>
<name>A0ABD2QF93_9PLAT</name>
<evidence type="ECO:0000256" key="1">
    <source>
        <dbReference type="SAM" id="MobiDB-lite"/>
    </source>
</evidence>
<sequence>MDIKCDIKTEAKSSPEANDVSETPLRLVVSPQASSKHSNEDESQPSGTQPSPSSSSSPSNSALDSFIQIFQQQMSGSAKTSPSAEHDLASKHQPPPQPQASDPRDMLFRLGQQLMLLASNPPERSTVSPEVSGPNNLKGLSMRGNQKYSAFYQQKKLGMPFNGSYISNPLRSNAVNNQSPVLKKLPQKRPLEDHPDFNKLNTVQTKPKETAFLCSCNEEFENLYIFTIHMKVSDTNNPAIDL</sequence>
<evidence type="ECO:0000313" key="3">
    <source>
        <dbReference type="Proteomes" id="UP001626550"/>
    </source>
</evidence>
<feature type="compositionally biased region" description="Low complexity" evidence="1">
    <location>
        <begin position="44"/>
        <end position="61"/>
    </location>
</feature>
<keyword evidence="3" id="KW-1185">Reference proteome</keyword>
<dbReference type="AlphaFoldDB" id="A0ABD2QF93"/>
<feature type="compositionally biased region" description="Polar residues" evidence="1">
    <location>
        <begin position="68"/>
        <end position="83"/>
    </location>
</feature>
<reference evidence="2 3" key="1">
    <citation type="submission" date="2024-11" db="EMBL/GenBank/DDBJ databases">
        <title>Adaptive evolution of stress response genes in parasites aligns with host niche diversity.</title>
        <authorList>
            <person name="Hahn C."/>
            <person name="Resl P."/>
        </authorList>
    </citation>
    <scope>NUCLEOTIDE SEQUENCE [LARGE SCALE GENOMIC DNA]</scope>
    <source>
        <strain evidence="2">EGGRZ-B1_66</strain>
        <tissue evidence="2">Body</tissue>
    </source>
</reference>
<comment type="caution">
    <text evidence="2">The sequence shown here is derived from an EMBL/GenBank/DDBJ whole genome shotgun (WGS) entry which is preliminary data.</text>
</comment>
<feature type="compositionally biased region" description="Basic and acidic residues" evidence="1">
    <location>
        <begin position="1"/>
        <end position="13"/>
    </location>
</feature>
<organism evidence="2 3">
    <name type="scientific">Cichlidogyrus casuarinus</name>
    <dbReference type="NCBI Taxonomy" id="1844966"/>
    <lineage>
        <taxon>Eukaryota</taxon>
        <taxon>Metazoa</taxon>
        <taxon>Spiralia</taxon>
        <taxon>Lophotrochozoa</taxon>
        <taxon>Platyhelminthes</taxon>
        <taxon>Monogenea</taxon>
        <taxon>Monopisthocotylea</taxon>
        <taxon>Dactylogyridea</taxon>
        <taxon>Ancyrocephalidae</taxon>
        <taxon>Cichlidogyrus</taxon>
    </lineage>
</organism>
<gene>
    <name evidence="2" type="ORF">Ciccas_004332</name>
</gene>
<protein>
    <submittedName>
        <fullName evidence="2">Uncharacterized protein</fullName>
    </submittedName>
</protein>
<feature type="region of interest" description="Disordered" evidence="1">
    <location>
        <begin position="1"/>
        <end position="104"/>
    </location>
</feature>
<feature type="compositionally biased region" description="Polar residues" evidence="1">
    <location>
        <begin position="122"/>
        <end position="135"/>
    </location>
</feature>
<dbReference type="EMBL" id="JBJKFK010000446">
    <property type="protein sequence ID" value="KAL3317016.1"/>
    <property type="molecule type" value="Genomic_DNA"/>
</dbReference>
<dbReference type="Proteomes" id="UP001626550">
    <property type="component" value="Unassembled WGS sequence"/>
</dbReference>